<evidence type="ECO:0000313" key="2">
    <source>
        <dbReference type="Proteomes" id="UP000324222"/>
    </source>
</evidence>
<dbReference type="EMBL" id="VSRR010005147">
    <property type="protein sequence ID" value="MPC41674.1"/>
    <property type="molecule type" value="Genomic_DNA"/>
</dbReference>
<gene>
    <name evidence="1" type="ORF">E2C01_035275</name>
</gene>
<organism evidence="1 2">
    <name type="scientific">Portunus trituberculatus</name>
    <name type="common">Swimming crab</name>
    <name type="synonym">Neptunus trituberculatus</name>
    <dbReference type="NCBI Taxonomy" id="210409"/>
    <lineage>
        <taxon>Eukaryota</taxon>
        <taxon>Metazoa</taxon>
        <taxon>Ecdysozoa</taxon>
        <taxon>Arthropoda</taxon>
        <taxon>Crustacea</taxon>
        <taxon>Multicrustacea</taxon>
        <taxon>Malacostraca</taxon>
        <taxon>Eumalacostraca</taxon>
        <taxon>Eucarida</taxon>
        <taxon>Decapoda</taxon>
        <taxon>Pleocyemata</taxon>
        <taxon>Brachyura</taxon>
        <taxon>Eubrachyura</taxon>
        <taxon>Portunoidea</taxon>
        <taxon>Portunidae</taxon>
        <taxon>Portuninae</taxon>
        <taxon>Portunus</taxon>
    </lineage>
</organism>
<comment type="caution">
    <text evidence="1">The sequence shown here is derived from an EMBL/GenBank/DDBJ whole genome shotgun (WGS) entry which is preliminary data.</text>
</comment>
<sequence>MRRKQVVFPGSTPAIQCTNLCHRCGWMCVTQETLRHIPRLVSVDSRKPSRYRGRVRLVLERGERERKKKRQFLA</sequence>
<reference evidence="1 2" key="1">
    <citation type="submission" date="2019-05" db="EMBL/GenBank/DDBJ databases">
        <title>Another draft genome of Portunus trituberculatus and its Hox gene families provides insights of decapod evolution.</title>
        <authorList>
            <person name="Jeong J.-H."/>
            <person name="Song I."/>
            <person name="Kim S."/>
            <person name="Choi T."/>
            <person name="Kim D."/>
            <person name="Ryu S."/>
            <person name="Kim W."/>
        </authorList>
    </citation>
    <scope>NUCLEOTIDE SEQUENCE [LARGE SCALE GENOMIC DNA]</scope>
    <source>
        <tissue evidence="1">Muscle</tissue>
    </source>
</reference>
<proteinExistence type="predicted"/>
<name>A0A5B7FB15_PORTR</name>
<accession>A0A5B7FB15</accession>
<evidence type="ECO:0000313" key="1">
    <source>
        <dbReference type="EMBL" id="MPC41674.1"/>
    </source>
</evidence>
<protein>
    <submittedName>
        <fullName evidence="1">Uncharacterized protein</fullName>
    </submittedName>
</protein>
<dbReference type="Proteomes" id="UP000324222">
    <property type="component" value="Unassembled WGS sequence"/>
</dbReference>
<dbReference type="AlphaFoldDB" id="A0A5B7FB15"/>
<keyword evidence="2" id="KW-1185">Reference proteome</keyword>